<organism evidence="1 2">
    <name type="scientific">Trametes sanguinea</name>
    <dbReference type="NCBI Taxonomy" id="158606"/>
    <lineage>
        <taxon>Eukaryota</taxon>
        <taxon>Fungi</taxon>
        <taxon>Dikarya</taxon>
        <taxon>Basidiomycota</taxon>
        <taxon>Agaricomycotina</taxon>
        <taxon>Agaricomycetes</taxon>
        <taxon>Polyporales</taxon>
        <taxon>Polyporaceae</taxon>
        <taxon>Trametes</taxon>
    </lineage>
</organism>
<evidence type="ECO:0000313" key="2">
    <source>
        <dbReference type="Proteomes" id="UP001144978"/>
    </source>
</evidence>
<dbReference type="EMBL" id="JANSHE010000508">
    <property type="protein sequence ID" value="KAJ3009936.1"/>
    <property type="molecule type" value="Genomic_DNA"/>
</dbReference>
<sequence length="130" mass="13529">MQERHRRAIMGKQSASTSKSNQSHPTYKSSSSSEIDDSPESDPEPPKSLSVAWTTALPPGIRRMSVSEAILVDSLVVLSGGCGCGGTGVEGLTSMDGTMANDVSLTLYCFTVISPALGAGHTDGVGGQRW</sequence>
<gene>
    <name evidence="1" type="ORF">NUW54_g2628</name>
</gene>
<accession>A0ACC1Q388</accession>
<name>A0ACC1Q388_9APHY</name>
<reference evidence="1" key="1">
    <citation type="submission" date="2022-08" db="EMBL/GenBank/DDBJ databases">
        <title>Genome Sequence of Pycnoporus sanguineus.</title>
        <authorList>
            <person name="Buettner E."/>
        </authorList>
    </citation>
    <scope>NUCLEOTIDE SEQUENCE</scope>
    <source>
        <strain evidence="1">CG-C14</strain>
    </source>
</reference>
<evidence type="ECO:0000313" key="1">
    <source>
        <dbReference type="EMBL" id="KAJ3009936.1"/>
    </source>
</evidence>
<keyword evidence="2" id="KW-1185">Reference proteome</keyword>
<protein>
    <submittedName>
        <fullName evidence="1">Uncharacterized protein</fullName>
    </submittedName>
</protein>
<dbReference type="Proteomes" id="UP001144978">
    <property type="component" value="Unassembled WGS sequence"/>
</dbReference>
<proteinExistence type="predicted"/>
<comment type="caution">
    <text evidence="1">The sequence shown here is derived from an EMBL/GenBank/DDBJ whole genome shotgun (WGS) entry which is preliminary data.</text>
</comment>